<feature type="region of interest" description="Disordered" evidence="1">
    <location>
        <begin position="1"/>
        <end position="35"/>
    </location>
</feature>
<keyword evidence="3" id="KW-1185">Reference proteome</keyword>
<feature type="region of interest" description="Disordered" evidence="1">
    <location>
        <begin position="47"/>
        <end position="93"/>
    </location>
</feature>
<accession>A0AAP0E0F8</accession>
<name>A0AAP0E0F8_9MAGN</name>
<evidence type="ECO:0000313" key="3">
    <source>
        <dbReference type="Proteomes" id="UP001419268"/>
    </source>
</evidence>
<evidence type="ECO:0000313" key="2">
    <source>
        <dbReference type="EMBL" id="KAK9082865.1"/>
    </source>
</evidence>
<comment type="caution">
    <text evidence="2">The sequence shown here is derived from an EMBL/GenBank/DDBJ whole genome shotgun (WGS) entry which is preliminary data.</text>
</comment>
<proteinExistence type="predicted"/>
<dbReference type="AlphaFoldDB" id="A0AAP0E0F8"/>
<feature type="compositionally biased region" description="Basic and acidic residues" evidence="1">
    <location>
        <begin position="116"/>
        <end position="129"/>
    </location>
</feature>
<evidence type="ECO:0000256" key="1">
    <source>
        <dbReference type="SAM" id="MobiDB-lite"/>
    </source>
</evidence>
<dbReference type="Proteomes" id="UP001419268">
    <property type="component" value="Unassembled WGS sequence"/>
</dbReference>
<dbReference type="EMBL" id="JBBNAG010000013">
    <property type="protein sequence ID" value="KAK9082865.1"/>
    <property type="molecule type" value="Genomic_DNA"/>
</dbReference>
<organism evidence="2 3">
    <name type="scientific">Stephania cephalantha</name>
    <dbReference type="NCBI Taxonomy" id="152367"/>
    <lineage>
        <taxon>Eukaryota</taxon>
        <taxon>Viridiplantae</taxon>
        <taxon>Streptophyta</taxon>
        <taxon>Embryophyta</taxon>
        <taxon>Tracheophyta</taxon>
        <taxon>Spermatophyta</taxon>
        <taxon>Magnoliopsida</taxon>
        <taxon>Ranunculales</taxon>
        <taxon>Menispermaceae</taxon>
        <taxon>Menispermoideae</taxon>
        <taxon>Cissampelideae</taxon>
        <taxon>Stephania</taxon>
    </lineage>
</organism>
<reference evidence="2 3" key="1">
    <citation type="submission" date="2024-01" db="EMBL/GenBank/DDBJ databases">
        <title>Genome assemblies of Stephania.</title>
        <authorList>
            <person name="Yang L."/>
        </authorList>
    </citation>
    <scope>NUCLEOTIDE SEQUENCE [LARGE SCALE GENOMIC DNA]</scope>
    <source>
        <strain evidence="2">JXDWG</strain>
        <tissue evidence="2">Leaf</tissue>
    </source>
</reference>
<protein>
    <submittedName>
        <fullName evidence="2">Uncharacterized protein</fullName>
    </submittedName>
</protein>
<gene>
    <name evidence="2" type="ORF">Scep_029336</name>
</gene>
<feature type="compositionally biased region" description="Polar residues" evidence="1">
    <location>
        <begin position="106"/>
        <end position="115"/>
    </location>
</feature>
<feature type="region of interest" description="Disordered" evidence="1">
    <location>
        <begin position="106"/>
        <end position="163"/>
    </location>
</feature>
<sequence>MENVDCRCGSMPRPMADLGPGGGRPSNPWDPYNMARNKTGISRERVYGKSKRTEQAACTSDTSGGRKLQTASYRKEKQKTIKKEVARARSPKEMVYRTRHYRSTSGTYWGATSESSEFREKGPSNEENRSTTAECPVPESSSGATGGNVEEREDDPFAPLPGGPIDRSLLKSFKNHIAAKVLGPPRFETTPFDSDLSTVQQGEGSTARRYHLRIPK</sequence>
<feature type="compositionally biased region" description="Basic and acidic residues" evidence="1">
    <location>
        <begin position="73"/>
        <end position="93"/>
    </location>
</feature>
<feature type="region of interest" description="Disordered" evidence="1">
    <location>
        <begin position="184"/>
        <end position="216"/>
    </location>
</feature>
<feature type="compositionally biased region" description="Polar residues" evidence="1">
    <location>
        <begin position="191"/>
        <end position="204"/>
    </location>
</feature>